<dbReference type="Pfam" id="PF01032">
    <property type="entry name" value="FecCD"/>
    <property type="match status" value="1"/>
</dbReference>
<keyword evidence="7 8" id="KW-0472">Membrane</keyword>
<evidence type="ECO:0000256" key="7">
    <source>
        <dbReference type="ARBA" id="ARBA00023136"/>
    </source>
</evidence>
<comment type="subcellular location">
    <subcellularLocation>
        <location evidence="1">Cell membrane</location>
        <topology evidence="1">Multi-pass membrane protein</topology>
    </subcellularLocation>
</comment>
<dbReference type="AlphaFoldDB" id="A0AA97GVP7"/>
<proteinExistence type="inferred from homology"/>
<evidence type="ECO:0000256" key="4">
    <source>
        <dbReference type="ARBA" id="ARBA00022475"/>
    </source>
</evidence>
<dbReference type="SUPFAM" id="SSF81345">
    <property type="entry name" value="ABC transporter involved in vitamin B12 uptake, BtuC"/>
    <property type="match status" value="1"/>
</dbReference>
<evidence type="ECO:0000256" key="3">
    <source>
        <dbReference type="ARBA" id="ARBA00022448"/>
    </source>
</evidence>
<organism evidence="9">
    <name type="scientific">Gordonia sp. MP11Mi</name>
    <dbReference type="NCBI Taxonomy" id="3022769"/>
    <lineage>
        <taxon>Bacteria</taxon>
        <taxon>Bacillati</taxon>
        <taxon>Actinomycetota</taxon>
        <taxon>Actinomycetes</taxon>
        <taxon>Mycobacteriales</taxon>
        <taxon>Gordoniaceae</taxon>
        <taxon>Gordonia</taxon>
    </lineage>
</organism>
<evidence type="ECO:0000256" key="1">
    <source>
        <dbReference type="ARBA" id="ARBA00004651"/>
    </source>
</evidence>
<feature type="transmembrane region" description="Helical" evidence="8">
    <location>
        <begin position="313"/>
        <end position="333"/>
    </location>
</feature>
<dbReference type="InterPro" id="IPR000522">
    <property type="entry name" value="ABC_transptr_permease_BtuC"/>
</dbReference>
<feature type="transmembrane region" description="Helical" evidence="8">
    <location>
        <begin position="340"/>
        <end position="361"/>
    </location>
</feature>
<dbReference type="EMBL" id="CP128986">
    <property type="protein sequence ID" value="WOC12985.1"/>
    <property type="molecule type" value="Genomic_DNA"/>
</dbReference>
<reference evidence="9" key="1">
    <citation type="submission" date="2023-06" db="EMBL/GenBank/DDBJ databases">
        <title>Gordonia sp. nov. and Pseudochrobactrum sp. nov., two species isolated from the burying beetle Nicrophorus vespilloides.</title>
        <authorList>
            <person name="Poehlein A."/>
            <person name="Guzman J."/>
            <person name="Daniel R."/>
            <person name="Vilcinskas A."/>
        </authorList>
    </citation>
    <scope>NUCLEOTIDE SEQUENCE</scope>
    <source>
        <strain evidence="9">MP11Mi</strain>
    </source>
</reference>
<feature type="transmembrane region" description="Helical" evidence="8">
    <location>
        <begin position="35"/>
        <end position="60"/>
    </location>
</feature>
<keyword evidence="3" id="KW-0813">Transport</keyword>
<dbReference type="GO" id="GO:0022857">
    <property type="term" value="F:transmembrane transporter activity"/>
    <property type="evidence" value="ECO:0007669"/>
    <property type="project" value="InterPro"/>
</dbReference>
<dbReference type="GO" id="GO:0005886">
    <property type="term" value="C:plasma membrane"/>
    <property type="evidence" value="ECO:0007669"/>
    <property type="project" value="UniProtKB-SubCell"/>
</dbReference>
<feature type="transmembrane region" description="Helical" evidence="8">
    <location>
        <begin position="183"/>
        <end position="204"/>
    </location>
</feature>
<name>A0AA97GVP7_9ACTN</name>
<protein>
    <submittedName>
        <fullName evidence="9">Siderophore transport system permease protein YfhA</fullName>
    </submittedName>
</protein>
<dbReference type="InterPro" id="IPR037294">
    <property type="entry name" value="ABC_BtuC-like"/>
</dbReference>
<keyword evidence="4" id="KW-1003">Cell membrane</keyword>
<evidence type="ECO:0000256" key="2">
    <source>
        <dbReference type="ARBA" id="ARBA00007935"/>
    </source>
</evidence>
<gene>
    <name evidence="9" type="primary">yfhA_2</name>
    <name evidence="9" type="ORF">MP11Mi_20810</name>
</gene>
<dbReference type="PANTHER" id="PTHR30472:SF24">
    <property type="entry name" value="FERRIC ENTEROBACTIN TRANSPORT SYSTEM PERMEASE PROTEIN FEPG"/>
    <property type="match status" value="1"/>
</dbReference>
<feature type="transmembrane region" description="Helical" evidence="8">
    <location>
        <begin position="231"/>
        <end position="249"/>
    </location>
</feature>
<evidence type="ECO:0000313" key="9">
    <source>
        <dbReference type="EMBL" id="WOC12985.1"/>
    </source>
</evidence>
<evidence type="ECO:0000256" key="6">
    <source>
        <dbReference type="ARBA" id="ARBA00022989"/>
    </source>
</evidence>
<feature type="transmembrane region" description="Helical" evidence="8">
    <location>
        <begin position="270"/>
        <end position="301"/>
    </location>
</feature>
<dbReference type="CDD" id="cd06550">
    <property type="entry name" value="TM_ABC_iron-siderophores_like"/>
    <property type="match status" value="1"/>
</dbReference>
<evidence type="ECO:0000256" key="8">
    <source>
        <dbReference type="SAM" id="Phobius"/>
    </source>
</evidence>
<dbReference type="Gene3D" id="1.10.3470.10">
    <property type="entry name" value="ABC transporter involved in vitamin B12 uptake, BtuC"/>
    <property type="match status" value="1"/>
</dbReference>
<sequence length="369" mass="37440">MDLTKPSDDAPAAAERPLDAPRAHRTIIRMGGVQFVVNPWAAGLGVVLAAIALVLFAVSIGTSSLPMTPVDVGRILLGGGTKFENVVVFDSQLPIGLVSLLVGFALGASGALTQVTMRNPLATADMLGITSGASAGAVVVITFGATWASWLADLGVTVAALLGGLLTALAMFLLTWRRGIDPIRLVLVGVAMTAGMQALIAYLLTRAEVSQVQQAQLWIVGSVSGATWSKVWPLVAVIVVALVIIAANSRNLAVISLGEEVSRGLGVRTNAVTGVVFVTAVVLAAVAVSAAGPIAFVALLAPQVAVRLARAEIPGAITSGLMGSVLVIGGEVLCRTLLPAGLPVGVVTAGVGGLALIYLMVQITRKASV</sequence>
<feature type="transmembrane region" description="Helical" evidence="8">
    <location>
        <begin position="127"/>
        <end position="148"/>
    </location>
</feature>
<keyword evidence="6 8" id="KW-1133">Transmembrane helix</keyword>
<keyword evidence="5 8" id="KW-0812">Transmembrane</keyword>
<feature type="transmembrane region" description="Helical" evidence="8">
    <location>
        <begin position="154"/>
        <end position="176"/>
    </location>
</feature>
<accession>A0AA97GVP7</accession>
<feature type="transmembrane region" description="Helical" evidence="8">
    <location>
        <begin position="93"/>
        <end position="115"/>
    </location>
</feature>
<evidence type="ECO:0000256" key="5">
    <source>
        <dbReference type="ARBA" id="ARBA00022692"/>
    </source>
</evidence>
<comment type="similarity">
    <text evidence="2">Belongs to the binding-protein-dependent transport system permease family. FecCD subfamily.</text>
</comment>
<dbReference type="PANTHER" id="PTHR30472">
    <property type="entry name" value="FERRIC ENTEROBACTIN TRANSPORT SYSTEM PERMEASE PROTEIN"/>
    <property type="match status" value="1"/>
</dbReference>
<dbReference type="GO" id="GO:0033214">
    <property type="term" value="P:siderophore-iron import into cell"/>
    <property type="evidence" value="ECO:0007669"/>
    <property type="project" value="TreeGrafter"/>
</dbReference>